<dbReference type="Ensembl" id="ENSLLET00000008467.1">
    <property type="protein sequence ID" value="ENSLLEP00000008138.1"/>
    <property type="gene ID" value="ENSLLEG00000005174.1"/>
</dbReference>
<evidence type="ECO:0000256" key="1">
    <source>
        <dbReference type="SAM" id="MobiDB-lite"/>
    </source>
</evidence>
<evidence type="ECO:0000313" key="2">
    <source>
        <dbReference type="Ensembl" id="ENSLLEP00000008138.1"/>
    </source>
</evidence>
<feature type="compositionally biased region" description="Polar residues" evidence="1">
    <location>
        <begin position="7"/>
        <end position="25"/>
    </location>
</feature>
<feature type="compositionally biased region" description="Polar residues" evidence="1">
    <location>
        <begin position="55"/>
        <end position="66"/>
    </location>
</feature>
<reference evidence="2" key="2">
    <citation type="submission" date="2025-09" db="UniProtKB">
        <authorList>
            <consortium name="Ensembl"/>
        </authorList>
    </citation>
    <scope>IDENTIFICATION</scope>
</reference>
<evidence type="ECO:0000313" key="3">
    <source>
        <dbReference type="Proteomes" id="UP000694569"/>
    </source>
</evidence>
<proteinExistence type="predicted"/>
<organism evidence="2 3">
    <name type="scientific">Leptobrachium leishanense</name>
    <name type="common">Leishan spiny toad</name>
    <dbReference type="NCBI Taxonomy" id="445787"/>
    <lineage>
        <taxon>Eukaryota</taxon>
        <taxon>Metazoa</taxon>
        <taxon>Chordata</taxon>
        <taxon>Craniata</taxon>
        <taxon>Vertebrata</taxon>
        <taxon>Euteleostomi</taxon>
        <taxon>Amphibia</taxon>
        <taxon>Batrachia</taxon>
        <taxon>Anura</taxon>
        <taxon>Pelobatoidea</taxon>
        <taxon>Megophryidae</taxon>
        <taxon>Leptobrachium</taxon>
    </lineage>
</organism>
<name>A0A8C5M5F1_9ANUR</name>
<feature type="region of interest" description="Disordered" evidence="1">
    <location>
        <begin position="1"/>
        <end position="66"/>
    </location>
</feature>
<dbReference type="AlphaFoldDB" id="A0A8C5M5F1"/>
<dbReference type="OrthoDB" id="9909705at2759"/>
<reference evidence="2" key="1">
    <citation type="submission" date="2025-08" db="UniProtKB">
        <authorList>
            <consortium name="Ensembl"/>
        </authorList>
    </citation>
    <scope>IDENTIFICATION</scope>
</reference>
<dbReference type="InterPro" id="IPR004244">
    <property type="entry name" value="Transposase_22"/>
</dbReference>
<keyword evidence="3" id="KW-1185">Reference proteome</keyword>
<dbReference type="Gene3D" id="3.30.70.1820">
    <property type="entry name" value="L1 transposable element, RRM domain"/>
    <property type="match status" value="1"/>
</dbReference>
<sequence>MGKVTKTPGTLKTQGTDRATDTSSLRHFLIAPHDSPAAPPEKMADDTRLPLEQGPDSSPVSIADTTETQDTADWLSLLRNLKEANAALHTSIMAELQHVRQDIQGLSHRVDTLEQGADAVRIAQEEATTTLQLRSSQLCNMALNLADLDNRGRRSNLRLRGLPETEMSLAQLAGILTAIFNALLERPETTAVDFARAHRALRPKGPTGSPPRDVVCCLYDFGLKEDILRKARETTHFSYEGTDLQLFPNLSPATLAYRRALKPLTTLLRDQKIRYRWHVPTGLAVISDHGSYIVHSPEDVALLSKELQLPPLQFPWPDPLALYTQAARGSPLAPLPP</sequence>
<dbReference type="PANTHER" id="PTHR11505">
    <property type="entry name" value="L1 TRANSPOSABLE ELEMENT-RELATED"/>
    <property type="match status" value="1"/>
</dbReference>
<dbReference type="GeneTree" id="ENSGT01010000228652"/>
<protein>
    <submittedName>
        <fullName evidence="2">Uncharacterized protein</fullName>
    </submittedName>
</protein>
<dbReference type="Proteomes" id="UP000694569">
    <property type="component" value="Unplaced"/>
</dbReference>
<accession>A0A8C5M5F1</accession>